<accession>A0A1J4P4V7</accession>
<dbReference type="OrthoDB" id="3923306at2"/>
<proteinExistence type="predicted"/>
<comment type="caution">
    <text evidence="1">The sequence shown here is derived from an EMBL/GenBank/DDBJ whole genome shotgun (WGS) entry which is preliminary data.</text>
</comment>
<sequence>MESPDTAPASGHTARPRSDLSAITTWWRGLGGDGFLVLPPPRRSRWTQSDGHGDAAELVARHKLDDSVSFAYWHWQSHRSAFDRSGALTGELLLHWGGDHATVAAGLGEGPAGFRVADGGPGHAFRLDRVTARDEAGLPDPEDPDGVRQFLAALAEPVDRGAALLRYRELSEAEAGWLHDRLRDPLDLTAAARFVAALERRDALTRDETQRLLTAVRRDHAQGVTQWAAWRELLQALLRHDHEEAWEIVAGLGSGASAVLLQVPSERGLAVVRACALAGDRASVHAWFALHRSLREPDAVTAAADLATELIASRVPENCLHGLYDALVWAVTADWRRETGADHRAGLSYGALSAVRFATDQRLPHALRLLAAHAARDQSDRVREEALKSDGSVLVGTDPAEVLAAVDRFEAARDALLTGTGPDLTASETSLGKLWHRYRTLTDADVRWLREQVAAPGTSLQGLGFCLELLLAHGIATADDVEALLPRRLKDLTKAYRTTYTEWRHPLVTLTCLALDLDHPATAKLAAWWNGARPLWKNELRLLTHLGAPDEAKAAELWDFVISPAHDVGQLMTWVLVRARLDGEHPLLVADRLLGTPGISPHVLHRVLIGVCDPEQPLWHYAVDPRSRSWWRRAVEVADHPGLSPQARALGLRTAREHCLVRHPDQVKPAPTEAERAAALAWIEEHAGD</sequence>
<dbReference type="Proteomes" id="UP000034196">
    <property type="component" value="Unassembled WGS sequence"/>
</dbReference>
<reference evidence="1" key="1">
    <citation type="submission" date="2016-10" db="EMBL/GenBank/DDBJ databases">
        <title>Genome sequence of Streptomyces mangrovisoli MUSC 149.</title>
        <authorList>
            <person name="Lee L.-H."/>
            <person name="Ser H.-L."/>
        </authorList>
    </citation>
    <scope>NUCLEOTIDE SEQUENCE [LARGE SCALE GENOMIC DNA]</scope>
    <source>
        <strain evidence="1">MUSC 149</strain>
    </source>
</reference>
<evidence type="ECO:0000313" key="2">
    <source>
        <dbReference type="Proteomes" id="UP000034196"/>
    </source>
</evidence>
<keyword evidence="2" id="KW-1185">Reference proteome</keyword>
<name>A0A1J4P4V7_9ACTN</name>
<dbReference type="RefSeq" id="WP_046592823.1">
    <property type="nucleotide sequence ID" value="NZ_LAVA02000002.1"/>
</dbReference>
<dbReference type="AlphaFoldDB" id="A0A1J4P4V7"/>
<evidence type="ECO:0000313" key="1">
    <source>
        <dbReference type="EMBL" id="OIJ69783.1"/>
    </source>
</evidence>
<gene>
    <name evidence="1" type="ORF">WN71_000945</name>
</gene>
<dbReference type="EMBL" id="LAVA02000002">
    <property type="protein sequence ID" value="OIJ69783.1"/>
    <property type="molecule type" value="Genomic_DNA"/>
</dbReference>
<organism evidence="1 2">
    <name type="scientific">Streptomyces mangrovisoli</name>
    <dbReference type="NCBI Taxonomy" id="1428628"/>
    <lineage>
        <taxon>Bacteria</taxon>
        <taxon>Bacillati</taxon>
        <taxon>Actinomycetota</taxon>
        <taxon>Actinomycetes</taxon>
        <taxon>Kitasatosporales</taxon>
        <taxon>Streptomycetaceae</taxon>
        <taxon>Streptomyces</taxon>
    </lineage>
</organism>
<protein>
    <submittedName>
        <fullName evidence="1">Uncharacterized protein</fullName>
    </submittedName>
</protein>